<dbReference type="GO" id="GO:0009654">
    <property type="term" value="C:photosystem II oxygen evolving complex"/>
    <property type="evidence" value="ECO:0007669"/>
    <property type="project" value="InterPro"/>
</dbReference>
<reference evidence="2 3" key="1">
    <citation type="submission" date="2020-02" db="EMBL/GenBank/DDBJ databases">
        <title>Draft genome sequence of Haematococcus lacustris strain NIES-144.</title>
        <authorList>
            <person name="Morimoto D."/>
            <person name="Nakagawa S."/>
            <person name="Yoshida T."/>
            <person name="Sawayama S."/>
        </authorList>
    </citation>
    <scope>NUCLEOTIDE SEQUENCE [LARGE SCALE GENOMIC DNA]</scope>
    <source>
        <strain evidence="2 3">NIES-144</strain>
    </source>
</reference>
<dbReference type="PANTHER" id="PTHR31407">
    <property type="match status" value="1"/>
</dbReference>
<dbReference type="GO" id="GO:0015979">
    <property type="term" value="P:photosynthesis"/>
    <property type="evidence" value="ECO:0007669"/>
    <property type="project" value="InterPro"/>
</dbReference>
<dbReference type="PANTHER" id="PTHR31407:SF4">
    <property type="entry name" value="PSBP-LIKE PROTEIN 1, CHLOROPLASTIC"/>
    <property type="match status" value="1"/>
</dbReference>
<dbReference type="InterPro" id="IPR016123">
    <property type="entry name" value="Mog1/PsbP_a/b/a-sand"/>
</dbReference>
<feature type="domain" description="PsbP C-terminal" evidence="1">
    <location>
        <begin position="74"/>
        <end position="193"/>
    </location>
</feature>
<dbReference type="PROSITE" id="PS51318">
    <property type="entry name" value="TAT"/>
    <property type="match status" value="1"/>
</dbReference>
<dbReference type="Proteomes" id="UP000485058">
    <property type="component" value="Unassembled WGS sequence"/>
</dbReference>
<dbReference type="EMBL" id="BLLF01000477">
    <property type="protein sequence ID" value="GFH12203.1"/>
    <property type="molecule type" value="Genomic_DNA"/>
</dbReference>
<dbReference type="AlphaFoldDB" id="A0A699YPZ2"/>
<sequence>MRTISSRASTPTAIAKVTRPAAARCARVCAGSAVANDVANAEPVSRRQLLELASLTALAIAQPVQPALAAKAPKGFNPFEDLNDGYKFLYPFGWQEVAVTGADVVFKDIVEPLESVSVTLTKTEKQDITEFGEIDEVAEALARNVLTTPSQEVKLIATNKRELNGRNYYEFEFTAATPRYTRHQLAVVAAANGEGPADPAHTLDLTILAGWAT</sequence>
<gene>
    <name evidence="2" type="ORF">HaLaN_07842</name>
</gene>
<accession>A0A699YPZ2</accession>
<dbReference type="InterPro" id="IPR006311">
    <property type="entry name" value="TAT_signal"/>
</dbReference>
<organism evidence="2 3">
    <name type="scientific">Haematococcus lacustris</name>
    <name type="common">Green alga</name>
    <name type="synonym">Haematococcus pluvialis</name>
    <dbReference type="NCBI Taxonomy" id="44745"/>
    <lineage>
        <taxon>Eukaryota</taxon>
        <taxon>Viridiplantae</taxon>
        <taxon>Chlorophyta</taxon>
        <taxon>core chlorophytes</taxon>
        <taxon>Chlorophyceae</taxon>
        <taxon>CS clade</taxon>
        <taxon>Chlamydomonadales</taxon>
        <taxon>Haematococcaceae</taxon>
        <taxon>Haematococcus</taxon>
    </lineage>
</organism>
<comment type="caution">
    <text evidence="2">The sequence shown here is derived from an EMBL/GenBank/DDBJ whole genome shotgun (WGS) entry which is preliminary data.</text>
</comment>
<proteinExistence type="predicted"/>
<dbReference type="Pfam" id="PF01789">
    <property type="entry name" value="PsbP"/>
    <property type="match status" value="1"/>
</dbReference>
<dbReference type="InterPro" id="IPR002683">
    <property type="entry name" value="PsbP_C"/>
</dbReference>
<evidence type="ECO:0000313" key="3">
    <source>
        <dbReference type="Proteomes" id="UP000485058"/>
    </source>
</evidence>
<evidence type="ECO:0000313" key="2">
    <source>
        <dbReference type="EMBL" id="GFH12203.1"/>
    </source>
</evidence>
<keyword evidence="3" id="KW-1185">Reference proteome</keyword>
<dbReference type="Gene3D" id="3.40.1000.10">
    <property type="entry name" value="Mog1/PsbP, alpha/beta/alpha sandwich"/>
    <property type="match status" value="1"/>
</dbReference>
<feature type="non-terminal residue" evidence="2">
    <location>
        <position position="1"/>
    </location>
</feature>
<dbReference type="GO" id="GO:0019898">
    <property type="term" value="C:extrinsic component of membrane"/>
    <property type="evidence" value="ECO:0007669"/>
    <property type="project" value="InterPro"/>
</dbReference>
<evidence type="ECO:0000259" key="1">
    <source>
        <dbReference type="Pfam" id="PF01789"/>
    </source>
</evidence>
<protein>
    <submittedName>
        <fullName evidence="2">Chloroplast oxygen-evolving complex/thylakoid lumenal 25.6kDa protein</fullName>
    </submittedName>
</protein>
<dbReference type="GO" id="GO:0005509">
    <property type="term" value="F:calcium ion binding"/>
    <property type="evidence" value="ECO:0007669"/>
    <property type="project" value="InterPro"/>
</dbReference>
<name>A0A699YPZ2_HAELA</name>
<dbReference type="SUPFAM" id="SSF55724">
    <property type="entry name" value="Mog1p/PsbP-like"/>
    <property type="match status" value="1"/>
</dbReference>
<dbReference type="NCBIfam" id="NF040946">
    <property type="entry name" value="PSII_PsbP"/>
    <property type="match status" value="1"/>
</dbReference>